<dbReference type="GO" id="GO:0004177">
    <property type="term" value="F:aminopeptidase activity"/>
    <property type="evidence" value="ECO:0007669"/>
    <property type="project" value="UniProtKB-UniRule"/>
</dbReference>
<evidence type="ECO:0000256" key="13">
    <source>
        <dbReference type="RuleBase" id="RU003421"/>
    </source>
</evidence>
<dbReference type="PANTHER" id="PTHR43722:SF1">
    <property type="entry name" value="PROLINE IMINOPEPTIDASE"/>
    <property type="match status" value="1"/>
</dbReference>
<evidence type="ECO:0000256" key="7">
    <source>
        <dbReference type="ARBA" id="ARBA00022490"/>
    </source>
</evidence>
<dbReference type="EMBL" id="FNXF01000013">
    <property type="protein sequence ID" value="SEI04495.1"/>
    <property type="molecule type" value="Genomic_DNA"/>
</dbReference>
<dbReference type="GO" id="GO:0005737">
    <property type="term" value="C:cytoplasm"/>
    <property type="evidence" value="ECO:0007669"/>
    <property type="project" value="UniProtKB-SubCell"/>
</dbReference>
<evidence type="ECO:0000256" key="12">
    <source>
        <dbReference type="PIRSR" id="PIRSR006431-1"/>
    </source>
</evidence>
<name>A0A1H6N219_9GAMM</name>
<dbReference type="NCBIfam" id="TIGR01249">
    <property type="entry name" value="pro_imino_pep_1"/>
    <property type="match status" value="1"/>
</dbReference>
<evidence type="ECO:0000256" key="2">
    <source>
        <dbReference type="ARBA" id="ARBA00004496"/>
    </source>
</evidence>
<evidence type="ECO:0000313" key="16">
    <source>
        <dbReference type="Proteomes" id="UP000199371"/>
    </source>
</evidence>
<dbReference type="AlphaFoldDB" id="A0A1H6N219"/>
<dbReference type="Proteomes" id="UP000199371">
    <property type="component" value="Unassembled WGS sequence"/>
</dbReference>
<dbReference type="InterPro" id="IPR002410">
    <property type="entry name" value="Peptidase_S33"/>
</dbReference>
<protein>
    <recommendedName>
        <fullName evidence="5 11">Proline iminopeptidase</fullName>
        <shortName evidence="11">PIP</shortName>
        <ecNumber evidence="4 11">3.4.11.5</ecNumber>
    </recommendedName>
    <alternativeName>
        <fullName evidence="10 11">Prolyl aminopeptidase</fullName>
    </alternativeName>
</protein>
<gene>
    <name evidence="15" type="ORF">SAMN05660691_03052</name>
</gene>
<dbReference type="RefSeq" id="WP_092795208.1">
    <property type="nucleotide sequence ID" value="NZ_FNXF01000013.1"/>
</dbReference>
<evidence type="ECO:0000256" key="8">
    <source>
        <dbReference type="ARBA" id="ARBA00022670"/>
    </source>
</evidence>
<dbReference type="OrthoDB" id="9796770at2"/>
<evidence type="ECO:0000256" key="11">
    <source>
        <dbReference type="PIRNR" id="PIRNR006431"/>
    </source>
</evidence>
<evidence type="ECO:0000256" key="1">
    <source>
        <dbReference type="ARBA" id="ARBA00001585"/>
    </source>
</evidence>
<keyword evidence="16" id="KW-1185">Reference proteome</keyword>
<dbReference type="PANTHER" id="PTHR43722">
    <property type="entry name" value="PROLINE IMINOPEPTIDASE"/>
    <property type="match status" value="1"/>
</dbReference>
<evidence type="ECO:0000256" key="4">
    <source>
        <dbReference type="ARBA" id="ARBA00012568"/>
    </source>
</evidence>
<dbReference type="InterPro" id="IPR005944">
    <property type="entry name" value="Pro_iminopeptidase"/>
</dbReference>
<dbReference type="InterPro" id="IPR029058">
    <property type="entry name" value="AB_hydrolase_fold"/>
</dbReference>
<proteinExistence type="inferred from homology"/>
<keyword evidence="6 11" id="KW-0031">Aminopeptidase</keyword>
<keyword evidence="9 11" id="KW-0378">Hydrolase</keyword>
<accession>A0A1H6N219</accession>
<evidence type="ECO:0000256" key="9">
    <source>
        <dbReference type="ARBA" id="ARBA00022801"/>
    </source>
</evidence>
<evidence type="ECO:0000256" key="5">
    <source>
        <dbReference type="ARBA" id="ARBA00021843"/>
    </source>
</evidence>
<evidence type="ECO:0000256" key="3">
    <source>
        <dbReference type="ARBA" id="ARBA00010088"/>
    </source>
</evidence>
<evidence type="ECO:0000259" key="14">
    <source>
        <dbReference type="Pfam" id="PF00561"/>
    </source>
</evidence>
<feature type="active site" description="Nucleophile" evidence="12">
    <location>
        <position position="99"/>
    </location>
</feature>
<dbReference type="PRINTS" id="PR00793">
    <property type="entry name" value="PROAMNOPTASE"/>
</dbReference>
<dbReference type="InterPro" id="IPR000073">
    <property type="entry name" value="AB_hydrolase_1"/>
</dbReference>
<dbReference type="STRING" id="173990.SAMN05660691_03052"/>
<comment type="catalytic activity">
    <reaction evidence="1 11 13">
        <text>Release of N-terminal proline from a peptide.</text>
        <dbReference type="EC" id="3.4.11.5"/>
    </reaction>
</comment>
<dbReference type="GO" id="GO:0006508">
    <property type="term" value="P:proteolysis"/>
    <property type="evidence" value="ECO:0007669"/>
    <property type="project" value="UniProtKB-KW"/>
</dbReference>
<comment type="subcellular location">
    <subcellularLocation>
        <location evidence="2 11">Cytoplasm</location>
    </subcellularLocation>
</comment>
<sequence length="302" mass="34400">MPYLNVGDGHQLHYELQGDPAAEVPLLFVHGGPGAGVRADDKQLFAKLQRPVIYYDQRGCGNSKFEQRLTANTTEHLIADIELLRRTLAVEQLILVGGSWGSTLSLLYAIRYPQHVVRMVLWGIFLCRQQELDWFYLHGANQLYPEEYQRFIQQVDYASDPVAAYFEKLSSASQQQQAAASWARWEAVNSFLMPDEAQIERFSETDHCLPMALLESYYFKKQAFLPPDYILRNSMRLQAIPVDIVQGRYDTICPCDAAWQLSNRLEQVQLHISPLAAHDAAEPENFRALRALLLDLEPATGD</sequence>
<evidence type="ECO:0000313" key="15">
    <source>
        <dbReference type="EMBL" id="SEI04495.1"/>
    </source>
</evidence>
<feature type="domain" description="AB hydrolase-1" evidence="14">
    <location>
        <begin position="25"/>
        <end position="280"/>
    </location>
</feature>
<dbReference type="Gene3D" id="3.40.50.1820">
    <property type="entry name" value="alpha/beta hydrolase"/>
    <property type="match status" value="1"/>
</dbReference>
<evidence type="ECO:0000256" key="10">
    <source>
        <dbReference type="ARBA" id="ARBA00029605"/>
    </source>
</evidence>
<reference evidence="16" key="1">
    <citation type="submission" date="2016-10" db="EMBL/GenBank/DDBJ databases">
        <authorList>
            <person name="Varghese N."/>
            <person name="Submissions S."/>
        </authorList>
    </citation>
    <scope>NUCLEOTIDE SEQUENCE [LARGE SCALE GENOMIC DNA]</scope>
    <source>
        <strain evidence="16">DSM 17616</strain>
    </source>
</reference>
<dbReference type="SUPFAM" id="SSF53474">
    <property type="entry name" value="alpha/beta-Hydrolases"/>
    <property type="match status" value="1"/>
</dbReference>
<feature type="active site" evidence="12">
    <location>
        <position position="250"/>
    </location>
</feature>
<dbReference type="Pfam" id="PF00561">
    <property type="entry name" value="Abhydrolase_1"/>
    <property type="match status" value="1"/>
</dbReference>
<feature type="active site" description="Proton donor" evidence="12">
    <location>
        <position position="278"/>
    </location>
</feature>
<keyword evidence="8 11" id="KW-0645">Protease</keyword>
<dbReference type="EC" id="3.4.11.5" evidence="4 11"/>
<evidence type="ECO:0000256" key="6">
    <source>
        <dbReference type="ARBA" id="ARBA00022438"/>
    </source>
</evidence>
<organism evidence="15 16">
    <name type="scientific">Rheinheimera pacifica</name>
    <dbReference type="NCBI Taxonomy" id="173990"/>
    <lineage>
        <taxon>Bacteria</taxon>
        <taxon>Pseudomonadati</taxon>
        <taxon>Pseudomonadota</taxon>
        <taxon>Gammaproteobacteria</taxon>
        <taxon>Chromatiales</taxon>
        <taxon>Chromatiaceae</taxon>
        <taxon>Rheinheimera</taxon>
    </lineage>
</organism>
<dbReference type="PIRSF" id="PIRSF006431">
    <property type="entry name" value="Pept_S33"/>
    <property type="match status" value="1"/>
</dbReference>
<comment type="similarity">
    <text evidence="3 11 13">Belongs to the peptidase S33 family.</text>
</comment>
<dbReference type="PRINTS" id="PR00111">
    <property type="entry name" value="ABHYDROLASE"/>
</dbReference>
<keyword evidence="7 11" id="KW-0963">Cytoplasm</keyword>